<proteinExistence type="predicted"/>
<gene>
    <name evidence="1" type="ORF">CC80DRAFT_61017</name>
</gene>
<dbReference type="Proteomes" id="UP000800035">
    <property type="component" value="Unassembled WGS sequence"/>
</dbReference>
<sequence>MQRRRQSESEPFAGLFTLTRQMEAEEEDQFDVDITIMDFLAYKAIDLIFEWRSNSNPYTSDLPSALATMTAEFRTFLKHKHSGRRLNSQAAFRSRLLQFSLLFSHRLNHDQTWTTEESLNSVRALNRKRGTFWRSHTAHAPALGQPFDPSSEFPLADGALAENRNDLACSLGQQADQRRWVTDLEGTPSLHCLLALFIELTAARVELGDWEPSDGWMDLAGQFMLQAVIEEYLFNGAYGEEPFNTIFAFGCPSTPRTPEDGTDIQAMRMLFCAEGNPREQIAGWSDIKQRYINELLPKQGQPTSYLRSIEGARDRFAYNEFEANLLSFLKHLHEGLAKPDLIQVEEGRITIHGNELGEADSRAMIRRMCL</sequence>
<evidence type="ECO:0000313" key="2">
    <source>
        <dbReference type="Proteomes" id="UP000800035"/>
    </source>
</evidence>
<protein>
    <submittedName>
        <fullName evidence="1">Uncharacterized protein</fullName>
    </submittedName>
</protein>
<reference evidence="1" key="1">
    <citation type="journal article" date="2020" name="Stud. Mycol.">
        <title>101 Dothideomycetes genomes: a test case for predicting lifestyles and emergence of pathogens.</title>
        <authorList>
            <person name="Haridas S."/>
            <person name="Albert R."/>
            <person name="Binder M."/>
            <person name="Bloem J."/>
            <person name="Labutti K."/>
            <person name="Salamov A."/>
            <person name="Andreopoulos B."/>
            <person name="Baker S."/>
            <person name="Barry K."/>
            <person name="Bills G."/>
            <person name="Bluhm B."/>
            <person name="Cannon C."/>
            <person name="Castanera R."/>
            <person name="Culley D."/>
            <person name="Daum C."/>
            <person name="Ezra D."/>
            <person name="Gonzalez J."/>
            <person name="Henrissat B."/>
            <person name="Kuo A."/>
            <person name="Liang C."/>
            <person name="Lipzen A."/>
            <person name="Lutzoni F."/>
            <person name="Magnuson J."/>
            <person name="Mondo S."/>
            <person name="Nolan M."/>
            <person name="Ohm R."/>
            <person name="Pangilinan J."/>
            <person name="Park H.-J."/>
            <person name="Ramirez L."/>
            <person name="Alfaro M."/>
            <person name="Sun H."/>
            <person name="Tritt A."/>
            <person name="Yoshinaga Y."/>
            <person name="Zwiers L.-H."/>
            <person name="Turgeon B."/>
            <person name="Goodwin S."/>
            <person name="Spatafora J."/>
            <person name="Crous P."/>
            <person name="Grigoriev I."/>
        </authorList>
    </citation>
    <scope>NUCLEOTIDE SEQUENCE</scope>
    <source>
        <strain evidence="1">CBS 675.92</strain>
    </source>
</reference>
<keyword evidence="2" id="KW-1185">Reference proteome</keyword>
<name>A0A6A5TV98_9PLEO</name>
<dbReference type="EMBL" id="ML976991">
    <property type="protein sequence ID" value="KAF1956581.1"/>
    <property type="molecule type" value="Genomic_DNA"/>
</dbReference>
<accession>A0A6A5TV98</accession>
<dbReference type="AlphaFoldDB" id="A0A6A5TV98"/>
<dbReference type="OrthoDB" id="4149149at2759"/>
<organism evidence="1 2">
    <name type="scientific">Byssothecium circinans</name>
    <dbReference type="NCBI Taxonomy" id="147558"/>
    <lineage>
        <taxon>Eukaryota</taxon>
        <taxon>Fungi</taxon>
        <taxon>Dikarya</taxon>
        <taxon>Ascomycota</taxon>
        <taxon>Pezizomycotina</taxon>
        <taxon>Dothideomycetes</taxon>
        <taxon>Pleosporomycetidae</taxon>
        <taxon>Pleosporales</taxon>
        <taxon>Massarineae</taxon>
        <taxon>Massarinaceae</taxon>
        <taxon>Byssothecium</taxon>
    </lineage>
</organism>
<evidence type="ECO:0000313" key="1">
    <source>
        <dbReference type="EMBL" id="KAF1956581.1"/>
    </source>
</evidence>